<gene>
    <name evidence="1" type="ORF">WISP_13222</name>
</gene>
<evidence type="ECO:0000313" key="1">
    <source>
        <dbReference type="EMBL" id="KAJ7426732.1"/>
    </source>
</evidence>
<sequence length="136" mass="15103">MNMTGKLATTDEKRAEVLNCLASVFNGNLSSLAQGKDWGNRVPHTIREEKIHDSVKNLIIQKSMGPAEIHPRILRELVDVVTKLLSMMIEKPCQSDQFGFPVHAYKASFSDVYGNILLFNEKLAKCLGKPGMVSNS</sequence>
<organism evidence="1 2">
    <name type="scientific">Willisornis vidua</name>
    <name type="common">Xingu scale-backed antbird</name>
    <dbReference type="NCBI Taxonomy" id="1566151"/>
    <lineage>
        <taxon>Eukaryota</taxon>
        <taxon>Metazoa</taxon>
        <taxon>Chordata</taxon>
        <taxon>Craniata</taxon>
        <taxon>Vertebrata</taxon>
        <taxon>Euteleostomi</taxon>
        <taxon>Archelosauria</taxon>
        <taxon>Archosauria</taxon>
        <taxon>Dinosauria</taxon>
        <taxon>Saurischia</taxon>
        <taxon>Theropoda</taxon>
        <taxon>Coelurosauria</taxon>
        <taxon>Aves</taxon>
        <taxon>Neognathae</taxon>
        <taxon>Neoaves</taxon>
        <taxon>Telluraves</taxon>
        <taxon>Australaves</taxon>
        <taxon>Passeriformes</taxon>
        <taxon>Thamnophilidae</taxon>
        <taxon>Willisornis</taxon>
    </lineage>
</organism>
<reference evidence="1" key="1">
    <citation type="submission" date="2019-10" db="EMBL/GenBank/DDBJ databases">
        <authorList>
            <person name="Soares A.E.R."/>
            <person name="Aleixo A."/>
            <person name="Schneider P."/>
            <person name="Miyaki C.Y."/>
            <person name="Schneider M.P."/>
            <person name="Mello C."/>
            <person name="Vasconcelos A.T.R."/>
        </authorList>
    </citation>
    <scope>NUCLEOTIDE SEQUENCE</scope>
    <source>
        <tissue evidence="1">Muscle</tissue>
    </source>
</reference>
<protein>
    <submittedName>
        <fullName evidence="1">Uncharacterized protein</fullName>
    </submittedName>
</protein>
<comment type="caution">
    <text evidence="1">The sequence shown here is derived from an EMBL/GenBank/DDBJ whole genome shotgun (WGS) entry which is preliminary data.</text>
</comment>
<dbReference type="EMBL" id="WHWB01032153">
    <property type="protein sequence ID" value="KAJ7426732.1"/>
    <property type="molecule type" value="Genomic_DNA"/>
</dbReference>
<name>A0ABQ9DW93_9PASS</name>
<evidence type="ECO:0000313" key="2">
    <source>
        <dbReference type="Proteomes" id="UP001145742"/>
    </source>
</evidence>
<dbReference type="Proteomes" id="UP001145742">
    <property type="component" value="Unassembled WGS sequence"/>
</dbReference>
<accession>A0ABQ9DW93</accession>
<keyword evidence="2" id="KW-1185">Reference proteome</keyword>
<proteinExistence type="predicted"/>